<dbReference type="EMBL" id="CP014845">
    <property type="protein sequence ID" value="AMR81669.1"/>
    <property type="molecule type" value="Genomic_DNA"/>
</dbReference>
<dbReference type="RefSeq" id="WP_062803462.1">
    <property type="nucleotide sequence ID" value="NZ_CP014845.1"/>
</dbReference>
<dbReference type="InterPro" id="IPR003018">
    <property type="entry name" value="GAF"/>
</dbReference>
<accession>A0A142JUA7</accession>
<evidence type="ECO:0000259" key="1">
    <source>
        <dbReference type="Pfam" id="PF01590"/>
    </source>
</evidence>
<dbReference type="SUPFAM" id="SSF55781">
    <property type="entry name" value="GAF domain-like"/>
    <property type="match status" value="1"/>
</dbReference>
<dbReference type="Pfam" id="PF01590">
    <property type="entry name" value="GAF"/>
    <property type="match status" value="1"/>
</dbReference>
<gene>
    <name evidence="2" type="ORF">A2G96_28285</name>
</gene>
<dbReference type="AlphaFoldDB" id="A0A142JUA7"/>
<dbReference type="InterPro" id="IPR029016">
    <property type="entry name" value="GAF-like_dom_sf"/>
</dbReference>
<proteinExistence type="predicted"/>
<reference evidence="2 3" key="1">
    <citation type="submission" date="2016-03" db="EMBL/GenBank/DDBJ databases">
        <title>Complete genome sequence of a novel chlorpyrifos degrading bacterium, Cupriavidus nantongensis sp. X1.</title>
        <authorList>
            <person name="Fang L."/>
        </authorList>
    </citation>
    <scope>NUCLEOTIDE SEQUENCE [LARGE SCALE GENOMIC DNA]</scope>
    <source>
        <strain evidence="2 3">X1</strain>
    </source>
</reference>
<evidence type="ECO:0000313" key="3">
    <source>
        <dbReference type="Proteomes" id="UP000075238"/>
    </source>
</evidence>
<dbReference type="KEGG" id="cnan:A2G96_28285"/>
<dbReference type="STRING" id="1796606.A2G96_28285"/>
<dbReference type="OrthoDB" id="9022072at2"/>
<keyword evidence="3" id="KW-1185">Reference proteome</keyword>
<dbReference type="Gene3D" id="3.30.450.40">
    <property type="match status" value="1"/>
</dbReference>
<protein>
    <recommendedName>
        <fullName evidence="1">GAF domain-containing protein</fullName>
    </recommendedName>
</protein>
<feature type="domain" description="GAF" evidence="1">
    <location>
        <begin position="81"/>
        <end position="158"/>
    </location>
</feature>
<sequence>MSLLRTASLVAAANVLCDQLQQARDPGAAFDAIGAATLQALGPGLLTINAWHAGPAQIERLWSSHPSAYPIGGRKQKGDSPWRRHLLERGEVFVGEGDAALAEVFDDVQLIRALGCTAVVNVPLCCHSRVIGTFNYLADRSVWSPAEVAALRVMGALATPAVGDLLAVQR</sequence>
<dbReference type="Proteomes" id="UP000075238">
    <property type="component" value="Chromosome 2"/>
</dbReference>
<name>A0A142JUA7_9BURK</name>
<organism evidence="2 3">
    <name type="scientific">Cupriavidus nantongensis</name>
    <dbReference type="NCBI Taxonomy" id="1796606"/>
    <lineage>
        <taxon>Bacteria</taxon>
        <taxon>Pseudomonadati</taxon>
        <taxon>Pseudomonadota</taxon>
        <taxon>Betaproteobacteria</taxon>
        <taxon>Burkholderiales</taxon>
        <taxon>Burkholderiaceae</taxon>
        <taxon>Cupriavidus</taxon>
    </lineage>
</organism>
<evidence type="ECO:0000313" key="2">
    <source>
        <dbReference type="EMBL" id="AMR81669.1"/>
    </source>
</evidence>